<gene>
    <name evidence="19" type="primary">cobS</name>
    <name evidence="20" type="ORF">ACFSCV_03500</name>
</gene>
<keyword evidence="9 19" id="KW-0808">Transferase</keyword>
<dbReference type="PANTHER" id="PTHR34148:SF1">
    <property type="entry name" value="ADENOSYLCOBINAMIDE-GDP RIBAZOLETRANSFERASE"/>
    <property type="match status" value="1"/>
</dbReference>
<comment type="catalytic activity">
    <reaction evidence="18 19">
        <text>alpha-ribazole 5'-phosphate + adenosylcob(III)inamide-GDP = adenosylcob(III)alamin 5'-phosphate + GMP + H(+)</text>
        <dbReference type="Rhea" id="RHEA:23560"/>
        <dbReference type="ChEBI" id="CHEBI:15378"/>
        <dbReference type="ChEBI" id="CHEBI:57918"/>
        <dbReference type="ChEBI" id="CHEBI:58115"/>
        <dbReference type="ChEBI" id="CHEBI:60487"/>
        <dbReference type="ChEBI" id="CHEBI:60493"/>
        <dbReference type="EC" id="2.7.8.26"/>
    </reaction>
</comment>
<evidence type="ECO:0000256" key="1">
    <source>
        <dbReference type="ARBA" id="ARBA00001946"/>
    </source>
</evidence>
<dbReference type="GO" id="GO:0051073">
    <property type="term" value="F:adenosylcobinamide-GDP ribazoletransferase activity"/>
    <property type="evidence" value="ECO:0007669"/>
    <property type="project" value="UniProtKB-EC"/>
</dbReference>
<dbReference type="Proteomes" id="UP001597308">
    <property type="component" value="Unassembled WGS sequence"/>
</dbReference>
<dbReference type="PANTHER" id="PTHR34148">
    <property type="entry name" value="ADENOSYLCOBINAMIDE-GDP RIBAZOLETRANSFERASE"/>
    <property type="match status" value="1"/>
</dbReference>
<keyword evidence="12 19" id="KW-1133">Transmembrane helix</keyword>
<keyword evidence="10 19" id="KW-0812">Transmembrane</keyword>
<dbReference type="Pfam" id="PF02654">
    <property type="entry name" value="CobS"/>
    <property type="match status" value="1"/>
</dbReference>
<reference evidence="21" key="1">
    <citation type="journal article" date="2019" name="Int. J. Syst. Evol. Microbiol.">
        <title>The Global Catalogue of Microorganisms (GCM) 10K type strain sequencing project: providing services to taxonomists for standard genome sequencing and annotation.</title>
        <authorList>
            <consortium name="The Broad Institute Genomics Platform"/>
            <consortium name="The Broad Institute Genome Sequencing Center for Infectious Disease"/>
            <person name="Wu L."/>
            <person name="Ma J."/>
        </authorList>
    </citation>
    <scope>NUCLEOTIDE SEQUENCE [LARGE SCALE GENOMIC DNA]</scope>
    <source>
        <strain evidence="21">KCTC 23707</strain>
    </source>
</reference>
<comment type="similarity">
    <text evidence="4 19">Belongs to the CobS family.</text>
</comment>
<dbReference type="EMBL" id="JBHUER010000002">
    <property type="protein sequence ID" value="MFD1702062.1"/>
    <property type="molecule type" value="Genomic_DNA"/>
</dbReference>
<evidence type="ECO:0000256" key="17">
    <source>
        <dbReference type="ARBA" id="ARBA00048623"/>
    </source>
</evidence>
<comment type="caution">
    <text evidence="20">The sequence shown here is derived from an EMBL/GenBank/DDBJ whole genome shotgun (WGS) entry which is preliminary data.</text>
</comment>
<comment type="catalytic activity">
    <reaction evidence="17 19">
        <text>alpha-ribazole + adenosylcob(III)inamide-GDP = adenosylcob(III)alamin + GMP + H(+)</text>
        <dbReference type="Rhea" id="RHEA:16049"/>
        <dbReference type="ChEBI" id="CHEBI:10329"/>
        <dbReference type="ChEBI" id="CHEBI:15378"/>
        <dbReference type="ChEBI" id="CHEBI:18408"/>
        <dbReference type="ChEBI" id="CHEBI:58115"/>
        <dbReference type="ChEBI" id="CHEBI:60487"/>
        <dbReference type="EC" id="2.7.8.26"/>
    </reaction>
</comment>
<evidence type="ECO:0000256" key="3">
    <source>
        <dbReference type="ARBA" id="ARBA00004663"/>
    </source>
</evidence>
<keyword evidence="21" id="KW-1185">Reference proteome</keyword>
<dbReference type="InterPro" id="IPR003805">
    <property type="entry name" value="CobS"/>
</dbReference>
<evidence type="ECO:0000256" key="12">
    <source>
        <dbReference type="ARBA" id="ARBA00022989"/>
    </source>
</evidence>
<comment type="subcellular location">
    <subcellularLocation>
        <location evidence="2 19">Cell membrane</location>
        <topology evidence="2 19">Multi-pass membrane protein</topology>
    </subcellularLocation>
</comment>
<evidence type="ECO:0000256" key="9">
    <source>
        <dbReference type="ARBA" id="ARBA00022679"/>
    </source>
</evidence>
<evidence type="ECO:0000313" key="21">
    <source>
        <dbReference type="Proteomes" id="UP001597308"/>
    </source>
</evidence>
<dbReference type="EC" id="2.7.8.26" evidence="5 19"/>
<evidence type="ECO:0000256" key="2">
    <source>
        <dbReference type="ARBA" id="ARBA00004651"/>
    </source>
</evidence>
<evidence type="ECO:0000256" key="13">
    <source>
        <dbReference type="ARBA" id="ARBA00023136"/>
    </source>
</evidence>
<feature type="transmembrane region" description="Helical" evidence="19">
    <location>
        <begin position="210"/>
        <end position="227"/>
    </location>
</feature>
<comment type="function">
    <text evidence="14 19">Joins adenosylcobinamide-GDP and alpha-ribazole to generate adenosylcobalamin (Ado-cobalamin). Also synthesizes adenosylcobalamin 5'-phosphate from adenosylcobinamide-GDP and alpha-ribazole 5'-phosphate.</text>
</comment>
<keyword evidence="7 19" id="KW-1003">Cell membrane</keyword>
<keyword evidence="13 19" id="KW-0472">Membrane</keyword>
<evidence type="ECO:0000313" key="20">
    <source>
        <dbReference type="EMBL" id="MFD1702062.1"/>
    </source>
</evidence>
<evidence type="ECO:0000256" key="11">
    <source>
        <dbReference type="ARBA" id="ARBA00022842"/>
    </source>
</evidence>
<evidence type="ECO:0000256" key="6">
    <source>
        <dbReference type="ARBA" id="ARBA00015850"/>
    </source>
</evidence>
<evidence type="ECO:0000256" key="10">
    <source>
        <dbReference type="ARBA" id="ARBA00022692"/>
    </source>
</evidence>
<evidence type="ECO:0000256" key="19">
    <source>
        <dbReference type="HAMAP-Rule" id="MF_00719"/>
    </source>
</evidence>
<evidence type="ECO:0000256" key="14">
    <source>
        <dbReference type="ARBA" id="ARBA00025228"/>
    </source>
</evidence>
<evidence type="ECO:0000256" key="4">
    <source>
        <dbReference type="ARBA" id="ARBA00010561"/>
    </source>
</evidence>
<evidence type="ECO:0000256" key="5">
    <source>
        <dbReference type="ARBA" id="ARBA00013200"/>
    </source>
</evidence>
<dbReference type="HAMAP" id="MF_00719">
    <property type="entry name" value="CobS"/>
    <property type="match status" value="1"/>
</dbReference>
<accession>A0ABW4K1W8</accession>
<evidence type="ECO:0000256" key="15">
    <source>
        <dbReference type="ARBA" id="ARBA00032605"/>
    </source>
</evidence>
<evidence type="ECO:0000256" key="8">
    <source>
        <dbReference type="ARBA" id="ARBA00022573"/>
    </source>
</evidence>
<name>A0ABW4K1W8_9HYPH</name>
<evidence type="ECO:0000256" key="7">
    <source>
        <dbReference type="ARBA" id="ARBA00022475"/>
    </source>
</evidence>
<evidence type="ECO:0000256" key="16">
    <source>
        <dbReference type="ARBA" id="ARBA00032853"/>
    </source>
</evidence>
<comment type="pathway">
    <text evidence="3 19">Cofactor biosynthesis; adenosylcobalamin biosynthesis; adenosylcobalamin from cob(II)yrinate a,c-diamide: step 7/7.</text>
</comment>
<evidence type="ECO:0000256" key="18">
    <source>
        <dbReference type="ARBA" id="ARBA00049504"/>
    </source>
</evidence>
<sequence length="261" mass="25044">MNHPSLRTCLDAVADALRFFTRLSPPERFGARDGARLFDGVAAAAPLAGAAVGAAAGTALAAGLWLGLGPLPAAAFAVTAAVALTGALHEDALADVADGFGGGRTREAKLAIMRDSAVGSYGASALVLALIARVALVAQLGERLGVEAACALAAAAIVARPAAFAPAALLSPARADGAGHAARPGVRAVLTGAFLGLALAMLAAGPGPGLAAAVAAMVAALGVTALARREIGGVTGDVCGAAAHVAEIAALAALVAAQGMT</sequence>
<feature type="transmembrane region" description="Helical" evidence="19">
    <location>
        <begin position="118"/>
        <end position="140"/>
    </location>
</feature>
<proteinExistence type="inferred from homology"/>
<protein>
    <recommendedName>
        <fullName evidence="6 19">Adenosylcobinamide-GDP ribazoletransferase</fullName>
        <ecNumber evidence="5 19">2.7.8.26</ecNumber>
    </recommendedName>
    <alternativeName>
        <fullName evidence="16 19">Cobalamin synthase</fullName>
    </alternativeName>
    <alternativeName>
        <fullName evidence="15 19">Cobalamin-5'-phosphate synthase</fullName>
    </alternativeName>
</protein>
<comment type="cofactor">
    <cofactor evidence="1 19">
        <name>Mg(2+)</name>
        <dbReference type="ChEBI" id="CHEBI:18420"/>
    </cofactor>
</comment>
<keyword evidence="8 19" id="KW-0169">Cobalamin biosynthesis</keyword>
<feature type="transmembrane region" description="Helical" evidence="19">
    <location>
        <begin position="185"/>
        <end position="204"/>
    </location>
</feature>
<keyword evidence="11 19" id="KW-0460">Magnesium</keyword>
<feature type="transmembrane region" description="Helical" evidence="19">
    <location>
        <begin position="152"/>
        <end position="173"/>
    </location>
</feature>
<organism evidence="20 21">
    <name type="scientific">Methylopila henanensis</name>
    <dbReference type="NCBI Taxonomy" id="873516"/>
    <lineage>
        <taxon>Bacteria</taxon>
        <taxon>Pseudomonadati</taxon>
        <taxon>Pseudomonadota</taxon>
        <taxon>Alphaproteobacteria</taxon>
        <taxon>Hyphomicrobiales</taxon>
        <taxon>Methylopilaceae</taxon>
        <taxon>Methylopila</taxon>
    </lineage>
</organism>
<dbReference type="RefSeq" id="WP_378797058.1">
    <property type="nucleotide sequence ID" value="NZ_JBHUER010000002.1"/>
</dbReference>